<dbReference type="RefSeq" id="WP_025911881.1">
    <property type="nucleotide sequence ID" value="NZ_KQ758643.1"/>
</dbReference>
<dbReference type="InterPro" id="IPR013780">
    <property type="entry name" value="Glyco_hydro_b"/>
</dbReference>
<evidence type="ECO:0000256" key="3">
    <source>
        <dbReference type="ARBA" id="ARBA00022729"/>
    </source>
</evidence>
<evidence type="ECO:0000313" key="7">
    <source>
        <dbReference type="Proteomes" id="UP000053681"/>
    </source>
</evidence>
<proteinExistence type="predicted"/>
<keyword evidence="2" id="KW-0479">Metal-binding</keyword>
<feature type="domain" description="Glycosyl hydrolase family 13 catalytic" evidence="5">
    <location>
        <begin position="35"/>
        <end position="350"/>
    </location>
</feature>
<gene>
    <name evidence="6" type="ORF">AS180_09300</name>
</gene>
<reference evidence="6 7" key="1">
    <citation type="submission" date="2015-11" db="EMBL/GenBank/DDBJ databases">
        <title>Bacillus caseinolyticus sp nov.</title>
        <authorList>
            <person name="Dastager S.G."/>
            <person name="Mawlankar R."/>
        </authorList>
    </citation>
    <scope>NUCLEOTIDE SEQUENCE [LARGE SCALE GENOMIC DNA]</scope>
    <source>
        <strain evidence="6 7">SGD-V-76</strain>
    </source>
</reference>
<dbReference type="InterPro" id="IPR006047">
    <property type="entry name" value="GH13_cat_dom"/>
</dbReference>
<feature type="signal peptide" evidence="4">
    <location>
        <begin position="1"/>
        <end position="22"/>
    </location>
</feature>
<dbReference type="SMART" id="SM00642">
    <property type="entry name" value="Aamy"/>
    <property type="match status" value="1"/>
</dbReference>
<keyword evidence="7" id="KW-1185">Reference proteome</keyword>
<organism evidence="6 7">
    <name type="scientific">Priestia veravalensis</name>
    <dbReference type="NCBI Taxonomy" id="1414648"/>
    <lineage>
        <taxon>Bacteria</taxon>
        <taxon>Bacillati</taxon>
        <taxon>Bacillota</taxon>
        <taxon>Bacilli</taxon>
        <taxon>Bacillales</taxon>
        <taxon>Bacillaceae</taxon>
        <taxon>Priestia</taxon>
    </lineage>
</organism>
<protein>
    <recommendedName>
        <fullName evidence="5">Glycosyl hydrolase family 13 catalytic domain-containing protein</fullName>
    </recommendedName>
</protein>
<evidence type="ECO:0000256" key="2">
    <source>
        <dbReference type="ARBA" id="ARBA00022723"/>
    </source>
</evidence>
<evidence type="ECO:0000313" key="6">
    <source>
        <dbReference type="EMBL" id="KSU88215.1"/>
    </source>
</evidence>
<dbReference type="Pfam" id="PF22026">
    <property type="entry name" value="Alpha-amylase_C_2"/>
    <property type="match status" value="1"/>
</dbReference>
<accession>A0A0V8JMD4</accession>
<name>A0A0V8JMD4_9BACI</name>
<dbReference type="Gene3D" id="2.60.40.1180">
    <property type="entry name" value="Golgi alpha-mannosidase II"/>
    <property type="match status" value="1"/>
</dbReference>
<comment type="cofactor">
    <cofactor evidence="1">
        <name>Ca(2+)</name>
        <dbReference type="ChEBI" id="CHEBI:29108"/>
    </cofactor>
</comment>
<dbReference type="PANTHER" id="PTHR10357">
    <property type="entry name" value="ALPHA-AMYLASE FAMILY MEMBER"/>
    <property type="match status" value="1"/>
</dbReference>
<evidence type="ECO:0000256" key="1">
    <source>
        <dbReference type="ARBA" id="ARBA00001913"/>
    </source>
</evidence>
<dbReference type="EMBL" id="LNQP01000027">
    <property type="protein sequence ID" value="KSU88215.1"/>
    <property type="molecule type" value="Genomic_DNA"/>
</dbReference>
<feature type="chain" id="PRO_5006894000" description="Glycosyl hydrolase family 13 catalytic domain-containing protein" evidence="4">
    <location>
        <begin position="23"/>
        <end position="481"/>
    </location>
</feature>
<dbReference type="GO" id="GO:0005975">
    <property type="term" value="P:carbohydrate metabolic process"/>
    <property type="evidence" value="ECO:0007669"/>
    <property type="project" value="InterPro"/>
</dbReference>
<dbReference type="InterPro" id="IPR054174">
    <property type="entry name" value="Alpha-amylase-like_C"/>
</dbReference>
<keyword evidence="3 4" id="KW-0732">Signal</keyword>
<evidence type="ECO:0000259" key="5">
    <source>
        <dbReference type="SMART" id="SM00642"/>
    </source>
</evidence>
<dbReference type="PANTHER" id="PTHR10357:SF215">
    <property type="entry name" value="ALPHA-AMYLASE 1"/>
    <property type="match status" value="1"/>
</dbReference>
<dbReference type="SUPFAM" id="SSF51011">
    <property type="entry name" value="Glycosyl hydrolase domain"/>
    <property type="match status" value="1"/>
</dbReference>
<sequence>MGRKVISLLLGLLFVSFIPVQADARESIKDEIMYYVMVNRFQNGDESNDVKIDYNNPFSFYGGDIKGLENRIPYIKDMGFTTIIITPIFKNDERGYHGYNVIDHYQMDERFGTFPQLKEFIKQAHKEDMKVVMELPVTVSEKHPMLEDLSKEQWFTEQGERVELQVKQPDVQKYIEEVGEWWIEQTNLDGYYFAGVDDFPAAFVNRLSQQFHNKKAGFYLIGEGTKDSDIESLSWDLFVNQKQSNAQTQQLSKGGALPQLSYHSNEASGTFLDNPRTERFTRTVLDAKEHPVVRTKQALAYLYLSSSVPIVYYGTEIALDGGKGSDAHRLMNFQSNPEIIEYLTKLAGVRAELLSVRQGDVTQLSDDKGMGVYLHKSKGEKTLFVINNDSRVQVAQIEEKEIGEDQELRGLIEGGIIRSQGGQYHIQLDSDSSNIYRIAEDKGVNIWYISMMVFVYGGFLIFLIAASKKRKKDKLINAEKQ</sequence>
<dbReference type="InterPro" id="IPR017853">
    <property type="entry name" value="GH"/>
</dbReference>
<dbReference type="GO" id="GO:0046872">
    <property type="term" value="F:metal ion binding"/>
    <property type="evidence" value="ECO:0007669"/>
    <property type="project" value="UniProtKB-KW"/>
</dbReference>
<dbReference type="AlphaFoldDB" id="A0A0V8JMD4"/>
<comment type="caution">
    <text evidence="6">The sequence shown here is derived from an EMBL/GenBank/DDBJ whole genome shotgun (WGS) entry which is preliminary data.</text>
</comment>
<dbReference type="Pfam" id="PF00128">
    <property type="entry name" value="Alpha-amylase"/>
    <property type="match status" value="1"/>
</dbReference>
<dbReference type="Gene3D" id="3.20.20.80">
    <property type="entry name" value="Glycosidases"/>
    <property type="match status" value="1"/>
</dbReference>
<evidence type="ECO:0000256" key="4">
    <source>
        <dbReference type="SAM" id="SignalP"/>
    </source>
</evidence>
<dbReference type="SUPFAM" id="SSF51445">
    <property type="entry name" value="(Trans)glycosidases"/>
    <property type="match status" value="1"/>
</dbReference>
<dbReference type="Proteomes" id="UP000053681">
    <property type="component" value="Unassembled WGS sequence"/>
</dbReference>